<evidence type="ECO:0000313" key="1">
    <source>
        <dbReference type="EMBL" id="AFC24186.1"/>
    </source>
</evidence>
<dbReference type="STRING" id="984262.SGRA_1451"/>
<evidence type="ECO:0000313" key="2">
    <source>
        <dbReference type="Proteomes" id="UP000007519"/>
    </source>
</evidence>
<reference evidence="1 2" key="1">
    <citation type="journal article" date="2012" name="Stand. Genomic Sci.">
        <title>Complete genome sequencing and analysis of Saprospira grandis str. Lewin, a predatory marine bacterium.</title>
        <authorList>
            <person name="Saw J.H."/>
            <person name="Yuryev A."/>
            <person name="Kanbe M."/>
            <person name="Hou S."/>
            <person name="Young A.G."/>
            <person name="Aizawa S."/>
            <person name="Alam M."/>
        </authorList>
    </citation>
    <scope>NUCLEOTIDE SEQUENCE [LARGE SCALE GENOMIC DNA]</scope>
    <source>
        <strain evidence="1 2">Lewin</strain>
    </source>
</reference>
<dbReference type="EMBL" id="CP002831">
    <property type="protein sequence ID" value="AFC24186.1"/>
    <property type="molecule type" value="Genomic_DNA"/>
</dbReference>
<dbReference type="HOGENOM" id="CLU_2809971_0_0_10"/>
<protein>
    <submittedName>
        <fullName evidence="1">Uncharacterized protein</fullName>
    </submittedName>
</protein>
<proteinExistence type="predicted"/>
<keyword evidence="2" id="KW-1185">Reference proteome</keyword>
<dbReference type="KEGG" id="sgn:SGRA_1451"/>
<accession>H6L7W5</accession>
<sequence>MNNLGLPQPSAGSGCSAARKSARPFRLFRFASKAFGLALWATAYHPSASRCAPFLRAGPAVGAGSYL</sequence>
<dbReference type="Proteomes" id="UP000007519">
    <property type="component" value="Chromosome"/>
</dbReference>
<dbReference type="AlphaFoldDB" id="H6L7W5"/>
<gene>
    <name evidence="1" type="ordered locus">SGRA_1451</name>
</gene>
<name>H6L7W5_SAPGL</name>
<organism evidence="1 2">
    <name type="scientific">Saprospira grandis (strain Lewin)</name>
    <dbReference type="NCBI Taxonomy" id="984262"/>
    <lineage>
        <taxon>Bacteria</taxon>
        <taxon>Pseudomonadati</taxon>
        <taxon>Bacteroidota</taxon>
        <taxon>Saprospiria</taxon>
        <taxon>Saprospirales</taxon>
        <taxon>Saprospiraceae</taxon>
        <taxon>Saprospira</taxon>
    </lineage>
</organism>